<dbReference type="InterPro" id="IPR054052">
    <property type="entry name" value="Y16Q-like"/>
</dbReference>
<dbReference type="RefSeq" id="WP_061789266.1">
    <property type="nucleotide sequence ID" value="NZ_CP024996.1"/>
</dbReference>
<accession>A0AAD0U4D8</accession>
<dbReference type="AlphaFoldDB" id="A0AAD0U4D8"/>
<organism evidence="1 2">
    <name type="scientific">Herbaspirillum rubrisubalbicans</name>
    <dbReference type="NCBI Taxonomy" id="80842"/>
    <lineage>
        <taxon>Bacteria</taxon>
        <taxon>Pseudomonadati</taxon>
        <taxon>Pseudomonadota</taxon>
        <taxon>Betaproteobacteria</taxon>
        <taxon>Burkholderiales</taxon>
        <taxon>Oxalobacteraceae</taxon>
        <taxon>Herbaspirillum</taxon>
    </lineage>
</organism>
<name>A0AAD0U4D8_9BURK</name>
<reference evidence="1 2" key="1">
    <citation type="submission" date="2017-11" db="EMBL/GenBank/DDBJ databases">
        <title>Complete genome sequence of Herbaspirillum rubrisubalbicans DSM 11543.</title>
        <authorList>
            <person name="Chen M."/>
            <person name="An Q."/>
        </authorList>
    </citation>
    <scope>NUCLEOTIDE SEQUENCE [LARGE SCALE GENOMIC DNA]</scope>
    <source>
        <strain evidence="1 2">DSM 11543</strain>
    </source>
</reference>
<sequence length="116" mass="12973">MTKHYIGTKNVLAWPEVKDGKEGYAVKYSDGYTSWSPKDVFEAAYIDIGHVGHLPPHQQRVVGEKAELDDKLIKLTGFIGTPIFAGLDELEQGRMREQARFMLAYSNTLGARIAAF</sequence>
<dbReference type="EMBL" id="CP024996">
    <property type="protein sequence ID" value="AYR23012.1"/>
    <property type="molecule type" value="Genomic_DNA"/>
</dbReference>
<dbReference type="Proteomes" id="UP000269199">
    <property type="component" value="Chromosome"/>
</dbReference>
<proteinExistence type="predicted"/>
<protein>
    <submittedName>
        <fullName evidence="1">Uncharacterized protein</fullName>
    </submittedName>
</protein>
<gene>
    <name evidence="1" type="ORF">RC54_03895</name>
</gene>
<evidence type="ECO:0000313" key="2">
    <source>
        <dbReference type="Proteomes" id="UP000269199"/>
    </source>
</evidence>
<evidence type="ECO:0000313" key="1">
    <source>
        <dbReference type="EMBL" id="AYR23012.1"/>
    </source>
</evidence>
<dbReference type="Pfam" id="PF21825">
    <property type="entry name" value="crAss001_48"/>
    <property type="match status" value="1"/>
</dbReference>